<keyword evidence="1" id="KW-0560">Oxidoreductase</keyword>
<name>A0A9P6EIW3_9AGAR</name>
<evidence type="ECO:0000259" key="3">
    <source>
        <dbReference type="Pfam" id="PF01370"/>
    </source>
</evidence>
<dbReference type="OrthoDB" id="2735536at2759"/>
<evidence type="ECO:0000256" key="2">
    <source>
        <dbReference type="ARBA" id="ARBA00023445"/>
    </source>
</evidence>
<dbReference type="EMBL" id="MU157843">
    <property type="protein sequence ID" value="KAF9529905.1"/>
    <property type="molecule type" value="Genomic_DNA"/>
</dbReference>
<accession>A0A9P6EIW3</accession>
<dbReference type="PANTHER" id="PTHR10366:SF564">
    <property type="entry name" value="STEROL-4-ALPHA-CARBOXYLATE 3-DEHYDROGENASE, DECARBOXYLATING"/>
    <property type="match status" value="1"/>
</dbReference>
<comment type="caution">
    <text evidence="4">The sequence shown here is derived from an EMBL/GenBank/DDBJ whole genome shotgun (WGS) entry which is preliminary data.</text>
</comment>
<sequence length="384" mass="42923">MRVDKEHLELRSSHFTNLLDVLSNLQLNMPVIPTGGKVLVSGANGYVAMWVVRILLEKGYSVRGTVRSEEKGKFLADYFTELGYGTKFEFFIVEDITKDGAFDEVVKDVDAIEHTASPFTYNVKEPDALLKPAVQGTVGMLRSALKAGSQIKRIVITSSVAAIINPTTEPRVWNEDDWNTSAAEEFERLGAATSSITLYRLSKTLAEQAAWDFYKKYKSQLSWDLTMINPSLVFGPPIQDLKSPSALNTSLATWFDTVVRGEGKLSMKEGLAVTSSWVDVRDTALGHVLALQKEEAGGQRITTSASGFIWQEWLNTANALENNPLKATYPNLPHGFPEIIDENPERIIHIDFDPSKEQRILGIKYRTLTETTKDTLEEFARRGW</sequence>
<dbReference type="GO" id="GO:0016616">
    <property type="term" value="F:oxidoreductase activity, acting on the CH-OH group of donors, NAD or NADP as acceptor"/>
    <property type="evidence" value="ECO:0007669"/>
    <property type="project" value="TreeGrafter"/>
</dbReference>
<keyword evidence="5" id="KW-1185">Reference proteome</keyword>
<evidence type="ECO:0000313" key="4">
    <source>
        <dbReference type="EMBL" id="KAF9529905.1"/>
    </source>
</evidence>
<dbReference type="InterPro" id="IPR001509">
    <property type="entry name" value="Epimerase_deHydtase"/>
</dbReference>
<evidence type="ECO:0000313" key="5">
    <source>
        <dbReference type="Proteomes" id="UP000807306"/>
    </source>
</evidence>
<dbReference type="PANTHER" id="PTHR10366">
    <property type="entry name" value="NAD DEPENDENT EPIMERASE/DEHYDRATASE"/>
    <property type="match status" value="1"/>
</dbReference>
<protein>
    <submittedName>
        <fullName evidence="4">D-lactaldehyde dehydrogenase</fullName>
    </submittedName>
</protein>
<comment type="similarity">
    <text evidence="2">Belongs to the NAD(P)-dependent epimerase/dehydratase family. Dihydroflavonol-4-reductase subfamily.</text>
</comment>
<feature type="domain" description="NAD-dependent epimerase/dehydratase" evidence="3">
    <location>
        <begin position="38"/>
        <end position="298"/>
    </location>
</feature>
<dbReference type="AlphaFoldDB" id="A0A9P6EIW3"/>
<dbReference type="Proteomes" id="UP000807306">
    <property type="component" value="Unassembled WGS sequence"/>
</dbReference>
<dbReference type="Pfam" id="PF01370">
    <property type="entry name" value="Epimerase"/>
    <property type="match status" value="1"/>
</dbReference>
<dbReference type="Gene3D" id="3.40.50.720">
    <property type="entry name" value="NAD(P)-binding Rossmann-like Domain"/>
    <property type="match status" value="1"/>
</dbReference>
<proteinExistence type="inferred from homology"/>
<organism evidence="4 5">
    <name type="scientific">Crepidotus variabilis</name>
    <dbReference type="NCBI Taxonomy" id="179855"/>
    <lineage>
        <taxon>Eukaryota</taxon>
        <taxon>Fungi</taxon>
        <taxon>Dikarya</taxon>
        <taxon>Basidiomycota</taxon>
        <taxon>Agaricomycotina</taxon>
        <taxon>Agaricomycetes</taxon>
        <taxon>Agaricomycetidae</taxon>
        <taxon>Agaricales</taxon>
        <taxon>Agaricineae</taxon>
        <taxon>Crepidotaceae</taxon>
        <taxon>Crepidotus</taxon>
    </lineage>
</organism>
<reference evidence="4" key="1">
    <citation type="submission" date="2020-11" db="EMBL/GenBank/DDBJ databases">
        <authorList>
            <consortium name="DOE Joint Genome Institute"/>
            <person name="Ahrendt S."/>
            <person name="Riley R."/>
            <person name="Andreopoulos W."/>
            <person name="Labutti K."/>
            <person name="Pangilinan J."/>
            <person name="Ruiz-Duenas F.J."/>
            <person name="Barrasa J.M."/>
            <person name="Sanchez-Garcia M."/>
            <person name="Camarero S."/>
            <person name="Miyauchi S."/>
            <person name="Serrano A."/>
            <person name="Linde D."/>
            <person name="Babiker R."/>
            <person name="Drula E."/>
            <person name="Ayuso-Fernandez I."/>
            <person name="Pacheco R."/>
            <person name="Padilla G."/>
            <person name="Ferreira P."/>
            <person name="Barriuso J."/>
            <person name="Kellner H."/>
            <person name="Castanera R."/>
            <person name="Alfaro M."/>
            <person name="Ramirez L."/>
            <person name="Pisabarro A.G."/>
            <person name="Kuo A."/>
            <person name="Tritt A."/>
            <person name="Lipzen A."/>
            <person name="He G."/>
            <person name="Yan M."/>
            <person name="Ng V."/>
            <person name="Cullen D."/>
            <person name="Martin F."/>
            <person name="Rosso M.-N."/>
            <person name="Henrissat B."/>
            <person name="Hibbett D."/>
            <person name="Martinez A.T."/>
            <person name="Grigoriev I.V."/>
        </authorList>
    </citation>
    <scope>NUCLEOTIDE SEQUENCE</scope>
    <source>
        <strain evidence="4">CBS 506.95</strain>
    </source>
</reference>
<dbReference type="SUPFAM" id="SSF51735">
    <property type="entry name" value="NAD(P)-binding Rossmann-fold domains"/>
    <property type="match status" value="1"/>
</dbReference>
<evidence type="ECO:0000256" key="1">
    <source>
        <dbReference type="ARBA" id="ARBA00023002"/>
    </source>
</evidence>
<dbReference type="InterPro" id="IPR036291">
    <property type="entry name" value="NAD(P)-bd_dom_sf"/>
</dbReference>
<dbReference type="InterPro" id="IPR050425">
    <property type="entry name" value="NAD(P)_dehydrat-like"/>
</dbReference>
<gene>
    <name evidence="4" type="ORF">CPB83DRAFT_851780</name>
</gene>